<comment type="caution">
    <text evidence="2">The sequence shown here is derived from an EMBL/GenBank/DDBJ whole genome shotgun (WGS) entry which is preliminary data.</text>
</comment>
<sequence length="357" mass="38860">MTDAEIPGAGLRGERLRRPGGPVLTGLRRTVTTALLLALVPVAAALLVAVSVLCAPVSLATRGPWRPVRIAGFALLYLLADLAGLVAAAGLWVRRLPGRDDRARRAADAFALLERLLRVLRRAGERIFRLRVTVTPAPPGGCAHMAAPVLVFVRHAGVGDSFLLLQTLLSQAGLRPHTVLKRTLRADPALDVLVGRVPHCFLPAIGRRAEDAIGDLAAGLGAGDALVIFPEGGNFTPRRRRRAITSLRRRGLRRRAARAERMRHVLPPRDAGALAAIAAAPTADVVFVAHTGLDSLHSARTVWARLPLREEVRAHWWRVPADRVPRGEEARSEWLLAQWERVDRWIARHADPDATHV</sequence>
<keyword evidence="1" id="KW-0472">Membrane</keyword>
<keyword evidence="1" id="KW-0812">Transmembrane</keyword>
<evidence type="ECO:0000313" key="3">
    <source>
        <dbReference type="Proteomes" id="UP001595824"/>
    </source>
</evidence>
<name>A0ABV8TRU8_9ACTN</name>
<evidence type="ECO:0000256" key="1">
    <source>
        <dbReference type="SAM" id="Phobius"/>
    </source>
</evidence>
<keyword evidence="3" id="KW-1185">Reference proteome</keyword>
<feature type="transmembrane region" description="Helical" evidence="1">
    <location>
        <begin position="34"/>
        <end position="58"/>
    </location>
</feature>
<reference evidence="3" key="1">
    <citation type="journal article" date="2019" name="Int. J. Syst. Evol. Microbiol.">
        <title>The Global Catalogue of Microorganisms (GCM) 10K type strain sequencing project: providing services to taxonomists for standard genome sequencing and annotation.</title>
        <authorList>
            <consortium name="The Broad Institute Genomics Platform"/>
            <consortium name="The Broad Institute Genome Sequencing Center for Infectious Disease"/>
            <person name="Wu L."/>
            <person name="Ma J."/>
        </authorList>
    </citation>
    <scope>NUCLEOTIDE SEQUENCE [LARGE SCALE GENOMIC DNA]</scope>
    <source>
        <strain evidence="3">PCU 347</strain>
    </source>
</reference>
<feature type="transmembrane region" description="Helical" evidence="1">
    <location>
        <begin position="70"/>
        <end position="93"/>
    </location>
</feature>
<protein>
    <recommendedName>
        <fullName evidence="4">Phospholipid/glycerol acyltransferase domain-containing protein</fullName>
    </recommendedName>
</protein>
<proteinExistence type="predicted"/>
<dbReference type="EMBL" id="JBHSDP010000029">
    <property type="protein sequence ID" value="MFC4333246.1"/>
    <property type="molecule type" value="Genomic_DNA"/>
</dbReference>
<organism evidence="2 3">
    <name type="scientific">Streptomyces andamanensis</name>
    <dbReference type="NCBI Taxonomy" id="1565035"/>
    <lineage>
        <taxon>Bacteria</taxon>
        <taxon>Bacillati</taxon>
        <taxon>Actinomycetota</taxon>
        <taxon>Actinomycetes</taxon>
        <taxon>Kitasatosporales</taxon>
        <taxon>Streptomycetaceae</taxon>
        <taxon>Streptomyces</taxon>
    </lineage>
</organism>
<gene>
    <name evidence="2" type="ORF">ACFPC0_36905</name>
</gene>
<dbReference type="RefSeq" id="WP_381744580.1">
    <property type="nucleotide sequence ID" value="NZ_JBHSDP010000029.1"/>
</dbReference>
<evidence type="ECO:0000313" key="2">
    <source>
        <dbReference type="EMBL" id="MFC4333246.1"/>
    </source>
</evidence>
<evidence type="ECO:0008006" key="4">
    <source>
        <dbReference type="Google" id="ProtNLM"/>
    </source>
</evidence>
<accession>A0ABV8TRU8</accession>
<dbReference type="Proteomes" id="UP001595824">
    <property type="component" value="Unassembled WGS sequence"/>
</dbReference>
<keyword evidence="1" id="KW-1133">Transmembrane helix</keyword>